<comment type="subcellular location">
    <subcellularLocation>
        <location evidence="1">Nucleus</location>
    </subcellularLocation>
</comment>
<reference evidence="9 10" key="2">
    <citation type="journal article" date="2019" name="G3 (Bethesda)">
        <title>Hybrid Assembly of the Genome of the Entomopathogenic Nematode Steinernema carpocapsae Identifies the X-Chromosome.</title>
        <authorList>
            <person name="Serra L."/>
            <person name="Macchietto M."/>
            <person name="Macias-Munoz A."/>
            <person name="McGill C.J."/>
            <person name="Rodriguez I.M."/>
            <person name="Rodriguez B."/>
            <person name="Murad R."/>
            <person name="Mortazavi A."/>
        </authorList>
    </citation>
    <scope>NUCLEOTIDE SEQUENCE [LARGE SCALE GENOMIC DNA]</scope>
    <source>
        <strain evidence="9 10">ALL</strain>
    </source>
</reference>
<accession>A0A4U5PEU5</accession>
<keyword evidence="2" id="KW-0240">DNA-directed RNA polymerase</keyword>
<evidence type="ECO:0000313" key="10">
    <source>
        <dbReference type="Proteomes" id="UP000298663"/>
    </source>
</evidence>
<dbReference type="InterPro" id="IPR036643">
    <property type="entry name" value="RNApol_insert_sf"/>
</dbReference>
<protein>
    <recommendedName>
        <fullName evidence="6">DNA-directed RNA polymerase II subunit RPB3</fullName>
    </recommendedName>
</protein>
<dbReference type="OrthoDB" id="270173at2759"/>
<dbReference type="PANTHER" id="PTHR11800:SF2">
    <property type="entry name" value="DNA-DIRECTED RNA POLYMERASE II SUBUNIT RPB3"/>
    <property type="match status" value="1"/>
</dbReference>
<organism evidence="9 10">
    <name type="scientific">Steinernema carpocapsae</name>
    <name type="common">Entomopathogenic nematode</name>
    <dbReference type="NCBI Taxonomy" id="34508"/>
    <lineage>
        <taxon>Eukaryota</taxon>
        <taxon>Metazoa</taxon>
        <taxon>Ecdysozoa</taxon>
        <taxon>Nematoda</taxon>
        <taxon>Chromadorea</taxon>
        <taxon>Rhabditida</taxon>
        <taxon>Tylenchina</taxon>
        <taxon>Panagrolaimomorpha</taxon>
        <taxon>Strongyloidoidea</taxon>
        <taxon>Steinernematidae</taxon>
        <taxon>Steinernema</taxon>
    </lineage>
</organism>
<feature type="region of interest" description="Disordered" evidence="7">
    <location>
        <begin position="210"/>
        <end position="234"/>
    </location>
</feature>
<dbReference type="SUPFAM" id="SSF55257">
    <property type="entry name" value="RBP11-like subunits of RNA polymerase"/>
    <property type="match status" value="1"/>
</dbReference>
<name>A0A4U5PEU5_STECR</name>
<dbReference type="HAMAP" id="MF_00320">
    <property type="entry name" value="RNApol_arch_Rpo3"/>
    <property type="match status" value="1"/>
</dbReference>
<dbReference type="Pfam" id="PF01193">
    <property type="entry name" value="RNA_pol_L"/>
    <property type="match status" value="1"/>
</dbReference>
<dbReference type="FunFam" id="2.170.120.12:FF:000002">
    <property type="entry name" value="DNA-directed RNA polymerase II subunit RPB3"/>
    <property type="match status" value="1"/>
</dbReference>
<gene>
    <name evidence="9" type="ORF">L596_008849</name>
</gene>
<dbReference type="GO" id="GO:0046983">
    <property type="term" value="F:protein dimerization activity"/>
    <property type="evidence" value="ECO:0007669"/>
    <property type="project" value="InterPro"/>
</dbReference>
<dbReference type="InterPro" id="IPR050518">
    <property type="entry name" value="Rpo3/RPB3_RNA_Pol_subunit"/>
</dbReference>
<dbReference type="Proteomes" id="UP000298663">
    <property type="component" value="Unassembled WGS sequence"/>
</dbReference>
<dbReference type="AlphaFoldDB" id="A0A4U5PEU5"/>
<reference evidence="9 10" key="1">
    <citation type="journal article" date="2015" name="Genome Biol.">
        <title>Comparative genomics of Steinernema reveals deeply conserved gene regulatory networks.</title>
        <authorList>
            <person name="Dillman A.R."/>
            <person name="Macchietto M."/>
            <person name="Porter C.F."/>
            <person name="Rogers A."/>
            <person name="Williams B."/>
            <person name="Antoshechkin I."/>
            <person name="Lee M.M."/>
            <person name="Goodwin Z."/>
            <person name="Lu X."/>
            <person name="Lewis E.E."/>
            <person name="Goodrich-Blair H."/>
            <person name="Stock S.P."/>
            <person name="Adams B.J."/>
            <person name="Sternberg P.W."/>
            <person name="Mortazavi A."/>
        </authorList>
    </citation>
    <scope>NUCLEOTIDE SEQUENCE [LARGE SCALE GENOMIC DNA]</scope>
    <source>
        <strain evidence="9 10">ALL</strain>
    </source>
</reference>
<evidence type="ECO:0000256" key="2">
    <source>
        <dbReference type="ARBA" id="ARBA00022478"/>
    </source>
</evidence>
<comment type="similarity">
    <text evidence="5">Belongs to the archaeal Rpo3/eukaryotic RPB3 RNA polymerase subunit family.</text>
</comment>
<dbReference type="InterPro" id="IPR011262">
    <property type="entry name" value="DNA-dir_RNA_pol_insert"/>
</dbReference>
<feature type="domain" description="DNA-directed RNA polymerase RpoA/D/Rpb3-type" evidence="8">
    <location>
        <begin position="21"/>
        <end position="275"/>
    </location>
</feature>
<dbReference type="Pfam" id="PF01000">
    <property type="entry name" value="RNA_pol_A_bac"/>
    <property type="match status" value="1"/>
</dbReference>
<dbReference type="InterPro" id="IPR022842">
    <property type="entry name" value="RNAP_Rpo3/Rpb3/RPAC1"/>
</dbReference>
<evidence type="ECO:0000256" key="5">
    <source>
        <dbReference type="ARBA" id="ARBA00025804"/>
    </source>
</evidence>
<evidence type="ECO:0000256" key="4">
    <source>
        <dbReference type="ARBA" id="ARBA00023242"/>
    </source>
</evidence>
<evidence type="ECO:0000256" key="3">
    <source>
        <dbReference type="ARBA" id="ARBA00023163"/>
    </source>
</evidence>
<keyword evidence="3" id="KW-0804">Transcription</keyword>
<dbReference type="STRING" id="34508.A0A4U5PEU5"/>
<sequence>MPNDYFNNEPEVDITEESDLIIRFVLDGTDLSIANGLRRAFIAETPTMAIDWVRIDTNSSVLHDEFVAHRMGLLPLISDTATKRLLYTRDCECTTQFCENCSVQLTLGVKCGDGTRSVTTADMSSLDPEVVPAQGIHVQLCNANTYEKALKRSYVDKDPLIVKLRKDQEISMICYAKKGIGKEHAKWSPVTAVSFDYDPDNAFRHANFEKPEDFPKKPYSSLHDEPDKHQADFDPHGVPRRFWFGLESTGALKARNIVIGGIEALEKKLDNLRVHVEKLQVLDV</sequence>
<proteinExistence type="inferred from homology"/>
<evidence type="ECO:0000256" key="6">
    <source>
        <dbReference type="ARBA" id="ARBA00072506"/>
    </source>
</evidence>
<dbReference type="SMART" id="SM00662">
    <property type="entry name" value="RPOLD"/>
    <property type="match status" value="1"/>
</dbReference>
<dbReference type="SUPFAM" id="SSF56553">
    <property type="entry name" value="Insert subdomain of RNA polymerase alpha subunit"/>
    <property type="match status" value="1"/>
</dbReference>
<evidence type="ECO:0000313" key="9">
    <source>
        <dbReference type="EMBL" id="TKR94584.1"/>
    </source>
</evidence>
<dbReference type="GO" id="GO:0003899">
    <property type="term" value="F:DNA-directed RNA polymerase activity"/>
    <property type="evidence" value="ECO:0007669"/>
    <property type="project" value="InterPro"/>
</dbReference>
<dbReference type="EMBL" id="AZBU02000002">
    <property type="protein sequence ID" value="TKR94584.1"/>
    <property type="molecule type" value="Genomic_DNA"/>
</dbReference>
<dbReference type="CDD" id="cd07031">
    <property type="entry name" value="RNAP_II_RPB3"/>
    <property type="match status" value="1"/>
</dbReference>
<dbReference type="InterPro" id="IPR036603">
    <property type="entry name" value="RBP11-like"/>
</dbReference>
<keyword evidence="10" id="KW-1185">Reference proteome</keyword>
<dbReference type="Gene3D" id="3.30.1360.10">
    <property type="entry name" value="RNA polymerase, RBP11-like subunit"/>
    <property type="match status" value="1"/>
</dbReference>
<comment type="caution">
    <text evidence="9">The sequence shown here is derived from an EMBL/GenBank/DDBJ whole genome shotgun (WGS) entry which is preliminary data.</text>
</comment>
<dbReference type="GO" id="GO:0005665">
    <property type="term" value="C:RNA polymerase II, core complex"/>
    <property type="evidence" value="ECO:0007669"/>
    <property type="project" value="TreeGrafter"/>
</dbReference>
<evidence type="ECO:0000256" key="7">
    <source>
        <dbReference type="SAM" id="MobiDB-lite"/>
    </source>
</evidence>
<dbReference type="Gene3D" id="2.170.120.12">
    <property type="entry name" value="DNA-directed RNA polymerase, insert domain"/>
    <property type="match status" value="1"/>
</dbReference>
<evidence type="ECO:0000259" key="8">
    <source>
        <dbReference type="SMART" id="SM00662"/>
    </source>
</evidence>
<dbReference type="GO" id="GO:0006366">
    <property type="term" value="P:transcription by RNA polymerase II"/>
    <property type="evidence" value="ECO:0007669"/>
    <property type="project" value="TreeGrafter"/>
</dbReference>
<evidence type="ECO:0000256" key="1">
    <source>
        <dbReference type="ARBA" id="ARBA00004123"/>
    </source>
</evidence>
<dbReference type="PANTHER" id="PTHR11800">
    <property type="entry name" value="DNA-DIRECTED RNA POLYMERASE"/>
    <property type="match status" value="1"/>
</dbReference>
<dbReference type="InterPro" id="IPR011263">
    <property type="entry name" value="DNA-dir_RNA_pol_RpoA/D/Rpb3"/>
</dbReference>
<keyword evidence="4" id="KW-0539">Nucleus</keyword>